<keyword evidence="1" id="KW-1133">Transmembrane helix</keyword>
<evidence type="ECO:0000313" key="2">
    <source>
        <dbReference type="EMBL" id="JAD66178.1"/>
    </source>
</evidence>
<sequence>MENTSISKMISMLVFQGMFATYMSMQAIFLRCS</sequence>
<keyword evidence="1" id="KW-0812">Transmembrane</keyword>
<protein>
    <submittedName>
        <fullName evidence="2">Uncharacterized protein</fullName>
    </submittedName>
</protein>
<accession>A0A0A9BVF9</accession>
<organism evidence="2">
    <name type="scientific">Arundo donax</name>
    <name type="common">Giant reed</name>
    <name type="synonym">Donax arundinaceus</name>
    <dbReference type="NCBI Taxonomy" id="35708"/>
    <lineage>
        <taxon>Eukaryota</taxon>
        <taxon>Viridiplantae</taxon>
        <taxon>Streptophyta</taxon>
        <taxon>Embryophyta</taxon>
        <taxon>Tracheophyta</taxon>
        <taxon>Spermatophyta</taxon>
        <taxon>Magnoliopsida</taxon>
        <taxon>Liliopsida</taxon>
        <taxon>Poales</taxon>
        <taxon>Poaceae</taxon>
        <taxon>PACMAD clade</taxon>
        <taxon>Arundinoideae</taxon>
        <taxon>Arundineae</taxon>
        <taxon>Arundo</taxon>
    </lineage>
</organism>
<reference evidence="2" key="1">
    <citation type="submission" date="2014-09" db="EMBL/GenBank/DDBJ databases">
        <authorList>
            <person name="Magalhaes I.L.F."/>
            <person name="Oliveira U."/>
            <person name="Santos F.R."/>
            <person name="Vidigal T.H.D.A."/>
            <person name="Brescovit A.D."/>
            <person name="Santos A.J."/>
        </authorList>
    </citation>
    <scope>NUCLEOTIDE SEQUENCE</scope>
    <source>
        <tissue evidence="2">Shoot tissue taken approximately 20 cm above the soil surface</tissue>
    </source>
</reference>
<evidence type="ECO:0000256" key="1">
    <source>
        <dbReference type="SAM" id="Phobius"/>
    </source>
</evidence>
<keyword evidence="1" id="KW-0472">Membrane</keyword>
<feature type="transmembrane region" description="Helical" evidence="1">
    <location>
        <begin position="12"/>
        <end position="30"/>
    </location>
</feature>
<dbReference type="AlphaFoldDB" id="A0A0A9BVF9"/>
<dbReference type="EMBL" id="GBRH01231717">
    <property type="protein sequence ID" value="JAD66178.1"/>
    <property type="molecule type" value="Transcribed_RNA"/>
</dbReference>
<proteinExistence type="predicted"/>
<name>A0A0A9BVF9_ARUDO</name>
<reference evidence="2" key="2">
    <citation type="journal article" date="2015" name="Data Brief">
        <title>Shoot transcriptome of the giant reed, Arundo donax.</title>
        <authorList>
            <person name="Barrero R.A."/>
            <person name="Guerrero F.D."/>
            <person name="Moolhuijzen P."/>
            <person name="Goolsby J.A."/>
            <person name="Tidwell J."/>
            <person name="Bellgard S.E."/>
            <person name="Bellgard M.I."/>
        </authorList>
    </citation>
    <scope>NUCLEOTIDE SEQUENCE</scope>
    <source>
        <tissue evidence="2">Shoot tissue taken approximately 20 cm above the soil surface</tissue>
    </source>
</reference>